<dbReference type="PANTHER" id="PTHR24421:SF62">
    <property type="entry name" value="SENSORY TRANSDUCTION HISTIDINE KINASE"/>
    <property type="match status" value="1"/>
</dbReference>
<dbReference type="InterPro" id="IPR011712">
    <property type="entry name" value="Sig_transdc_His_kin_sub3_dim/P"/>
</dbReference>
<keyword evidence="4" id="KW-1133">Transmembrane helix</keyword>
<dbReference type="InterPro" id="IPR011123">
    <property type="entry name" value="Y_Y_Y"/>
</dbReference>
<evidence type="ECO:0000256" key="1">
    <source>
        <dbReference type="ARBA" id="ARBA00022679"/>
    </source>
</evidence>
<reference evidence="6 7" key="1">
    <citation type="submission" date="2020-08" db="EMBL/GenBank/DDBJ databases">
        <title>Putative novel bacterial strains isolated from necrotic wheat leaf tissues caused by Xanthomonas translucens.</title>
        <authorList>
            <person name="Tambong J.T."/>
        </authorList>
    </citation>
    <scope>NUCLEOTIDE SEQUENCE [LARGE SCALE GENOMIC DNA]</scope>
    <source>
        <strain evidence="7">DOAB 1063</strain>
    </source>
</reference>
<dbReference type="CDD" id="cd00146">
    <property type="entry name" value="PKD"/>
    <property type="match status" value="1"/>
</dbReference>
<evidence type="ECO:0000313" key="6">
    <source>
        <dbReference type="EMBL" id="MBC3941159.1"/>
    </source>
</evidence>
<dbReference type="EMBL" id="JACONT010000008">
    <property type="protein sequence ID" value="MBC3941159.1"/>
    <property type="molecule type" value="Genomic_DNA"/>
</dbReference>
<name>A0ABR7AL36_9SPHN</name>
<dbReference type="SMART" id="SM00387">
    <property type="entry name" value="HATPase_c"/>
    <property type="match status" value="1"/>
</dbReference>
<keyword evidence="4" id="KW-0812">Transmembrane</keyword>
<organism evidence="6 7">
    <name type="scientific">Sphingomonas albertensis</name>
    <dbReference type="NCBI Taxonomy" id="2762591"/>
    <lineage>
        <taxon>Bacteria</taxon>
        <taxon>Pseudomonadati</taxon>
        <taxon>Pseudomonadota</taxon>
        <taxon>Alphaproteobacteria</taxon>
        <taxon>Sphingomonadales</taxon>
        <taxon>Sphingomonadaceae</taxon>
        <taxon>Sphingomonas</taxon>
    </lineage>
</organism>
<keyword evidence="1" id="KW-0808">Transferase</keyword>
<evidence type="ECO:0000259" key="5">
    <source>
        <dbReference type="SMART" id="SM00387"/>
    </source>
</evidence>
<protein>
    <recommendedName>
        <fullName evidence="5">Histidine kinase/HSP90-like ATPase domain-containing protein</fullName>
    </recommendedName>
</protein>
<evidence type="ECO:0000256" key="3">
    <source>
        <dbReference type="ARBA" id="ARBA00023012"/>
    </source>
</evidence>
<gene>
    <name evidence="6" type="ORF">H8S47_05595</name>
</gene>
<dbReference type="PANTHER" id="PTHR24421">
    <property type="entry name" value="NITRATE/NITRITE SENSOR PROTEIN NARX-RELATED"/>
    <property type="match status" value="1"/>
</dbReference>
<dbReference type="Gene3D" id="3.30.565.10">
    <property type="entry name" value="Histidine kinase-like ATPase, C-terminal domain"/>
    <property type="match status" value="1"/>
</dbReference>
<dbReference type="InterPro" id="IPR036890">
    <property type="entry name" value="HATPase_C_sf"/>
</dbReference>
<dbReference type="Gene3D" id="2.130.10.10">
    <property type="entry name" value="YVTN repeat-like/Quinoprotein amine dehydrogenase"/>
    <property type="match status" value="2"/>
</dbReference>
<dbReference type="InterPro" id="IPR003594">
    <property type="entry name" value="HATPase_dom"/>
</dbReference>
<dbReference type="InterPro" id="IPR013783">
    <property type="entry name" value="Ig-like_fold"/>
</dbReference>
<dbReference type="InterPro" id="IPR011110">
    <property type="entry name" value="Reg_prop"/>
</dbReference>
<dbReference type="CDD" id="cd16917">
    <property type="entry name" value="HATPase_UhpB-NarQ-NarX-like"/>
    <property type="match status" value="1"/>
</dbReference>
<keyword evidence="3" id="KW-0902">Two-component regulatory system</keyword>
<feature type="domain" description="Histidine kinase/HSP90-like ATPase" evidence="5">
    <location>
        <begin position="885"/>
        <end position="982"/>
    </location>
</feature>
<accession>A0ABR7AL36</accession>
<dbReference type="Pfam" id="PF07730">
    <property type="entry name" value="HisKA_3"/>
    <property type="match status" value="1"/>
</dbReference>
<feature type="transmembrane region" description="Helical" evidence="4">
    <location>
        <begin position="745"/>
        <end position="766"/>
    </location>
</feature>
<keyword evidence="4" id="KW-0472">Membrane</keyword>
<proteinExistence type="predicted"/>
<dbReference type="SUPFAM" id="SSF55874">
    <property type="entry name" value="ATPase domain of HSP90 chaperone/DNA topoisomerase II/histidine kinase"/>
    <property type="match status" value="1"/>
</dbReference>
<evidence type="ECO:0000256" key="4">
    <source>
        <dbReference type="SAM" id="Phobius"/>
    </source>
</evidence>
<dbReference type="Gene3D" id="2.60.40.10">
    <property type="entry name" value="Immunoglobulins"/>
    <property type="match status" value="1"/>
</dbReference>
<dbReference type="Pfam" id="PF02518">
    <property type="entry name" value="HATPase_c"/>
    <property type="match status" value="1"/>
</dbReference>
<dbReference type="InterPro" id="IPR050482">
    <property type="entry name" value="Sensor_HK_TwoCompSys"/>
</dbReference>
<comment type="caution">
    <text evidence="6">The sequence shown here is derived from an EMBL/GenBank/DDBJ whole genome shotgun (WGS) entry which is preliminary data.</text>
</comment>
<evidence type="ECO:0000313" key="7">
    <source>
        <dbReference type="Proteomes" id="UP000597613"/>
    </source>
</evidence>
<evidence type="ECO:0000256" key="2">
    <source>
        <dbReference type="ARBA" id="ARBA00022777"/>
    </source>
</evidence>
<dbReference type="InterPro" id="IPR015943">
    <property type="entry name" value="WD40/YVTN_repeat-like_dom_sf"/>
</dbReference>
<dbReference type="Gene3D" id="1.20.5.1930">
    <property type="match status" value="1"/>
</dbReference>
<dbReference type="Pfam" id="PF07494">
    <property type="entry name" value="Reg_prop"/>
    <property type="match status" value="2"/>
</dbReference>
<dbReference type="Proteomes" id="UP000597613">
    <property type="component" value="Unassembled WGS sequence"/>
</dbReference>
<dbReference type="SUPFAM" id="SSF63829">
    <property type="entry name" value="Calcium-dependent phosphotriesterase"/>
    <property type="match status" value="2"/>
</dbReference>
<keyword evidence="2" id="KW-0418">Kinase</keyword>
<dbReference type="RefSeq" id="WP_187502936.1">
    <property type="nucleotide sequence ID" value="NZ_CP162536.1"/>
</dbReference>
<sequence length="991" mass="108265">MIGSMVLGLAFLFGAYPTTTKADAQRQITHSSWTTADGVPGMVSALAQTHDGYLWLGTYEGLYRFDGVTFERIAPADGHPSGAIPVTAVFVSHGGELFVGYAGKGGVEVYRNGRLVRVAMPSAPGEITSFAEDREGGIYAIGGREPGALYRFRRGAWEHVDQRRGLPSETIWSVFTAKDGTVWVATAKHLFFLRLGATRFEDTGERLLDGAGFAQDRQGDIWISGPFGTRMVADYPHGHRRPRKPVFYSALAPVSRVALLFARDGALWGSTYTDGLFRIDAPGRIPSSDASIQHFRTSDGMTSNQAVAILQDREDNVWAATENGLDQFRRADVEQVRLPAQTSPRGYKMAVDASGAIYVAGGKTLYRAGSNGIPMPIRPAMQPSALCADPSGGIWMAVGGRMERLRGDRTVGVFALPGAQAVTGCGVDRAGRLWVARPSAGVFLLDHAKWRRFALPMNAQRPKDIIMDGAGNPVVMFSNRALLLVSASGTSRYLDGDTIGVSGLTGVFPTDFGLLVAGGTGIARWNGRGFNRLSIDEYPWLRGVRGLVQTRSGETWMLNNKGIHHVASTSLRAAFDHPHTALPHLTLGQEDGLSSHPTGEEGAQAAVAEDGRIWFITRQSAVRVDPSRLMSNPRVPTVLIRGLTANRHRYADPMAVDLPAGTRNLSISYTALSLSVPSRVRFRYRLEGVDADWVDPGTRREAFYTNLGPGSYRFRVMASNDKGIWNRQGVDLPIVIAPTFLQSRIFQAMCAVLAGVLLWFLLSLRVRILTRRMRIRVAERTNERERIARELHDTLLQGIQGLMLRFHVAAQSVRDEGTRRELEDAMDRADDVLVDGRDRVHALRAIDTSDDLEGVVLALIDRQDFPSGIKINFTAKGKVRSVARECIAEVSGIVGEALFNIRRHAEASVVTVDLTFALFSITVSIRDNGIGIPPDVLGAGGRPGHFGLTGMRERARELGAKLSIRSVLREGTEVRLVLPAPTWRWRTTPGS</sequence>
<keyword evidence="7" id="KW-1185">Reference proteome</keyword>
<dbReference type="Pfam" id="PF07495">
    <property type="entry name" value="Y_Y_Y"/>
    <property type="match status" value="1"/>
</dbReference>